<dbReference type="InterPro" id="IPR002711">
    <property type="entry name" value="HNH"/>
</dbReference>
<evidence type="ECO:0000313" key="6">
    <source>
        <dbReference type="EMBL" id="KFZ32526.1"/>
    </source>
</evidence>
<dbReference type="PANTHER" id="PTHR41286">
    <property type="entry name" value="HNH NUCLEASE YAJD-RELATED"/>
    <property type="match status" value="1"/>
</dbReference>
<comment type="similarity">
    <text evidence="3">Belongs to the HNH nuclease family.</text>
</comment>
<dbReference type="GO" id="GO:0005829">
    <property type="term" value="C:cytosol"/>
    <property type="evidence" value="ECO:0007669"/>
    <property type="project" value="TreeGrafter"/>
</dbReference>
<evidence type="ECO:0000256" key="4">
    <source>
        <dbReference type="ARBA" id="ARBA00040194"/>
    </source>
</evidence>
<keyword evidence="6" id="KW-0255">Endonuclease</keyword>
<name>A0A094JIZ2_9BACL</name>
<protein>
    <recommendedName>
        <fullName evidence="4">Putative HNH nuclease YajD</fullName>
    </recommendedName>
</protein>
<dbReference type="GO" id="GO:0004519">
    <property type="term" value="F:endonuclease activity"/>
    <property type="evidence" value="ECO:0007669"/>
    <property type="project" value="UniProtKB-KW"/>
</dbReference>
<dbReference type="PANTHER" id="PTHR41286:SF1">
    <property type="entry name" value="HNH NUCLEASE YAJD-RELATED"/>
    <property type="match status" value="1"/>
</dbReference>
<dbReference type="InterPro" id="IPR003615">
    <property type="entry name" value="HNH_nuc"/>
</dbReference>
<keyword evidence="2" id="KW-0378">Hydrolase</keyword>
<evidence type="ECO:0000259" key="5">
    <source>
        <dbReference type="SMART" id="SM00507"/>
    </source>
</evidence>
<dbReference type="SMART" id="SM00507">
    <property type="entry name" value="HNHc"/>
    <property type="match status" value="1"/>
</dbReference>
<dbReference type="Gene3D" id="1.10.30.50">
    <property type="match status" value="1"/>
</dbReference>
<gene>
    <name evidence="6" type="ORF">JS44_03535</name>
</gene>
<evidence type="ECO:0000256" key="3">
    <source>
        <dbReference type="ARBA" id="ARBA00038412"/>
    </source>
</evidence>
<proteinExistence type="inferred from homology"/>
<organism evidence="6">
    <name type="scientific">Anoxybacillus flavithermus</name>
    <dbReference type="NCBI Taxonomy" id="33934"/>
    <lineage>
        <taxon>Bacteria</taxon>
        <taxon>Bacillati</taxon>
        <taxon>Bacillota</taxon>
        <taxon>Bacilli</taxon>
        <taxon>Bacillales</taxon>
        <taxon>Anoxybacillaceae</taxon>
        <taxon>Anoxybacillus</taxon>
    </lineage>
</organism>
<dbReference type="GO" id="GO:0016787">
    <property type="term" value="F:hydrolase activity"/>
    <property type="evidence" value="ECO:0007669"/>
    <property type="project" value="UniProtKB-KW"/>
</dbReference>
<feature type="domain" description="HNH nuclease" evidence="5">
    <location>
        <begin position="11"/>
        <end position="67"/>
    </location>
</feature>
<evidence type="ECO:0000256" key="1">
    <source>
        <dbReference type="ARBA" id="ARBA00022722"/>
    </source>
</evidence>
<dbReference type="GO" id="GO:0003676">
    <property type="term" value="F:nucleic acid binding"/>
    <property type="evidence" value="ECO:0007669"/>
    <property type="project" value="InterPro"/>
</dbReference>
<dbReference type="EMBL" id="JPZO01000016">
    <property type="protein sequence ID" value="KFZ32526.1"/>
    <property type="molecule type" value="Genomic_DNA"/>
</dbReference>
<dbReference type="AlphaFoldDB" id="A0A094JIZ2"/>
<comment type="caution">
    <text evidence="6">The sequence shown here is derived from an EMBL/GenBank/DDBJ whole genome shotgun (WGS) entry which is preliminary data.</text>
</comment>
<dbReference type="GO" id="GO:0008270">
    <property type="term" value="F:zinc ion binding"/>
    <property type="evidence" value="ECO:0007669"/>
    <property type="project" value="InterPro"/>
</dbReference>
<evidence type="ECO:0000256" key="2">
    <source>
        <dbReference type="ARBA" id="ARBA00022801"/>
    </source>
</evidence>
<dbReference type="CDD" id="cd00085">
    <property type="entry name" value="HNHc"/>
    <property type="match status" value="1"/>
</dbReference>
<sequence length="93" mass="11451">MAFYKSKQWKRKREAILRRDEYLCQECKRYGKTTPAKMVHHIIPFEQRPDLKLNNDNLVSLCFQCHEQMHNKMTNELTEKGLEWVWRVERKLK</sequence>
<reference evidence="6" key="1">
    <citation type="submission" date="2014-08" db="EMBL/GenBank/DDBJ databases">
        <title>Fullgenome sequencing of Anoxybacillus sp.25 isolate from Garga hot-spring Russia.</title>
        <authorList>
            <person name="Rozanov A.S."/>
            <person name="Kotenko A.V."/>
            <person name="Malup T.K."/>
            <person name="Peltek S.E."/>
        </authorList>
    </citation>
    <scope>NUCLEOTIDE SEQUENCE [LARGE SCALE GENOMIC DNA]</scope>
    <source>
        <strain evidence="6">25</strain>
    </source>
</reference>
<keyword evidence="1" id="KW-0540">Nuclease</keyword>
<accession>A0A094JIZ2</accession>
<dbReference type="Pfam" id="PF01844">
    <property type="entry name" value="HNH"/>
    <property type="match status" value="1"/>
</dbReference>